<keyword evidence="10 14" id="KW-0472">Membrane</keyword>
<evidence type="ECO:0000256" key="1">
    <source>
        <dbReference type="ARBA" id="ARBA00004479"/>
    </source>
</evidence>
<protein>
    <submittedName>
        <fullName evidence="16">Toll-like receptor 5</fullName>
    </submittedName>
</protein>
<keyword evidence="5 14" id="KW-0812">Transmembrane</keyword>
<evidence type="ECO:0000256" key="2">
    <source>
        <dbReference type="ARBA" id="ARBA00009634"/>
    </source>
</evidence>
<keyword evidence="12" id="KW-0325">Glycoprotein</keyword>
<evidence type="ECO:0000313" key="17">
    <source>
        <dbReference type="Proteomes" id="UP001205998"/>
    </source>
</evidence>
<comment type="similarity">
    <text evidence="2">Belongs to the Toll-like receptor family.</text>
</comment>
<keyword evidence="8" id="KW-0391">Immunity</keyword>
<dbReference type="EMBL" id="MU535751">
    <property type="protein sequence ID" value="KAI5629473.1"/>
    <property type="molecule type" value="Genomic_DNA"/>
</dbReference>
<dbReference type="PROSITE" id="PS51450">
    <property type="entry name" value="LRR"/>
    <property type="match status" value="10"/>
</dbReference>
<gene>
    <name evidence="16" type="ORF">C0J50_2405</name>
</gene>
<dbReference type="InterPro" id="IPR000157">
    <property type="entry name" value="TIR_dom"/>
</dbReference>
<dbReference type="PANTHER" id="PTHR24365:SF525">
    <property type="entry name" value="TOLL-LIKE RECEPTOR 5"/>
    <property type="match status" value="1"/>
</dbReference>
<keyword evidence="9 14" id="KW-1133">Transmembrane helix</keyword>
<dbReference type="InterPro" id="IPR032675">
    <property type="entry name" value="LRR_dom_sf"/>
</dbReference>
<sequence length="865" mass="99618">DLSKARIYALKNSVFSHMPDLEEISLADNVINQIERDAFNGLDNLRILNLSNNLLDKIHSETFNHLRNLETLDLSNNNIRMLMQKSFQGLNSLVHLLLSENSLQDVHTLANLPQLKTLFLDNNKITSLYGLPSQTRNVTTIDLRYNRLDNAESVYTILVEFPKIEKISLGGNMFSWCTLNQKYLVSPSNHVQFLDLHLTGLQNLWVQGRCLDMFDHLHQLQMLHLQYNSIRSLPKDIFKGLTSLHTLDLSFNSITYISNPNVFPKSLRTLSLARNHLGSVDPKAFSSLTTLELSGNHRNTFKDLAESGIKTLDLSNGSIFALKNSVFSHMPDLIEISLADNVINQIERDAFNGLDNLGFLNLSNNLLDKIHSDTFNHLRNLETLDLSNNNIKMLMSESFQGLNNLVNLLLSENSLQSLYTIGNLPSLQILYLDNNKITSTFDFQSQTRNITTIDLRYNKLDNAENIYKILVEFPNIEIISLGGNMFSWCTPNQKYSVSPLNNVKFLDLHITGLHKFWLQGQCLDMFDHLHQLQMLYLHINYMRSLPENIFKGLTSLHFLDLSVNALTYIPNGIFPNSLRTLNLASNHLGSVDPQAFSTLTAISLHGNQFLCDCGLADLQTWLNHTDVQMDSTLEELTCEFPEDRRGKPLLHVQLCEDEEDEKIIEELRLALFICWTVLIILISTGAVIFVRLRGYCFKIYKKFTVKFKKGGQNLPANDGFMYDVYLCFSSKDIKWVIKALLEKLDTQFSDQNELRCCFEARDFIPGDDKFSNMRNAIWKSKKTLCVLSREFLKDGWCLEAFSLAQTKMLEEVQDVLLVLLVDDIPRYRLMKYEMVRTYFQTRRYLCWPEDSQDLERFYNHLKQSI</sequence>
<dbReference type="Pfam" id="PF01582">
    <property type="entry name" value="TIR"/>
    <property type="match status" value="1"/>
</dbReference>
<dbReference type="PRINTS" id="PR00019">
    <property type="entry name" value="LEURICHRPT"/>
</dbReference>
<dbReference type="InterPro" id="IPR026906">
    <property type="entry name" value="LRR_5"/>
</dbReference>
<dbReference type="Proteomes" id="UP001205998">
    <property type="component" value="Unassembled WGS sequence"/>
</dbReference>
<dbReference type="PROSITE" id="PS50104">
    <property type="entry name" value="TIR"/>
    <property type="match status" value="1"/>
</dbReference>
<evidence type="ECO:0000256" key="6">
    <source>
        <dbReference type="ARBA" id="ARBA00022729"/>
    </source>
</evidence>
<evidence type="ECO:0000256" key="11">
    <source>
        <dbReference type="ARBA" id="ARBA00023170"/>
    </source>
</evidence>
<keyword evidence="3" id="KW-0399">Innate immunity</keyword>
<dbReference type="GO" id="GO:0006954">
    <property type="term" value="P:inflammatory response"/>
    <property type="evidence" value="ECO:0007669"/>
    <property type="project" value="UniProtKB-KW"/>
</dbReference>
<dbReference type="GO" id="GO:0004888">
    <property type="term" value="F:transmembrane signaling receptor activity"/>
    <property type="evidence" value="ECO:0007669"/>
    <property type="project" value="InterPro"/>
</dbReference>
<dbReference type="PIRSF" id="PIRSF037595">
    <property type="entry name" value="Toll-like_receptor"/>
    <property type="match status" value="1"/>
</dbReference>
<comment type="subcellular location">
    <subcellularLocation>
        <location evidence="1">Membrane</location>
        <topology evidence="1">Single-pass type I membrane protein</topology>
    </subcellularLocation>
</comment>
<keyword evidence="17" id="KW-1185">Reference proteome</keyword>
<dbReference type="SUPFAM" id="SSF52200">
    <property type="entry name" value="Toll/Interleukin receptor TIR domain"/>
    <property type="match status" value="1"/>
</dbReference>
<dbReference type="AlphaFoldDB" id="A0AAD5FV17"/>
<evidence type="ECO:0000256" key="14">
    <source>
        <dbReference type="SAM" id="Phobius"/>
    </source>
</evidence>
<dbReference type="InterPro" id="IPR035897">
    <property type="entry name" value="Toll_tir_struct_dom_sf"/>
</dbReference>
<dbReference type="Pfam" id="PF13855">
    <property type="entry name" value="LRR_8"/>
    <property type="match status" value="3"/>
</dbReference>
<dbReference type="PANTHER" id="PTHR24365">
    <property type="entry name" value="TOLL-LIKE RECEPTOR"/>
    <property type="match status" value="1"/>
</dbReference>
<feature type="transmembrane region" description="Helical" evidence="14">
    <location>
        <begin position="669"/>
        <end position="692"/>
    </location>
</feature>
<dbReference type="InterPro" id="IPR001611">
    <property type="entry name" value="Leu-rich_rpt"/>
</dbReference>
<organism evidence="16 17">
    <name type="scientific">Silurus asotus</name>
    <name type="common">Amur catfish</name>
    <name type="synonym">Parasilurus asotus</name>
    <dbReference type="NCBI Taxonomy" id="30991"/>
    <lineage>
        <taxon>Eukaryota</taxon>
        <taxon>Metazoa</taxon>
        <taxon>Chordata</taxon>
        <taxon>Craniata</taxon>
        <taxon>Vertebrata</taxon>
        <taxon>Euteleostomi</taxon>
        <taxon>Actinopterygii</taxon>
        <taxon>Neopterygii</taxon>
        <taxon>Teleostei</taxon>
        <taxon>Ostariophysi</taxon>
        <taxon>Siluriformes</taxon>
        <taxon>Siluridae</taxon>
        <taxon>Silurus</taxon>
    </lineage>
</organism>
<evidence type="ECO:0000256" key="12">
    <source>
        <dbReference type="ARBA" id="ARBA00023180"/>
    </source>
</evidence>
<keyword evidence="7" id="KW-0677">Repeat</keyword>
<feature type="non-terminal residue" evidence="16">
    <location>
        <position position="1"/>
    </location>
</feature>
<dbReference type="GO" id="GO:0045087">
    <property type="term" value="P:innate immune response"/>
    <property type="evidence" value="ECO:0007669"/>
    <property type="project" value="UniProtKB-KW"/>
</dbReference>
<dbReference type="GO" id="GO:0002224">
    <property type="term" value="P:toll-like receptor signaling pathway"/>
    <property type="evidence" value="ECO:0007669"/>
    <property type="project" value="InterPro"/>
</dbReference>
<proteinExistence type="inferred from homology"/>
<dbReference type="Gene3D" id="3.80.10.10">
    <property type="entry name" value="Ribonuclease Inhibitor"/>
    <property type="match status" value="4"/>
</dbReference>
<dbReference type="SUPFAM" id="SSF52058">
    <property type="entry name" value="L domain-like"/>
    <property type="match status" value="2"/>
</dbReference>
<evidence type="ECO:0000256" key="8">
    <source>
        <dbReference type="ARBA" id="ARBA00022859"/>
    </source>
</evidence>
<evidence type="ECO:0000313" key="16">
    <source>
        <dbReference type="EMBL" id="KAI5629473.1"/>
    </source>
</evidence>
<feature type="domain" description="TIR" evidence="15">
    <location>
        <begin position="720"/>
        <end position="865"/>
    </location>
</feature>
<accession>A0AAD5FV17</accession>
<keyword evidence="13" id="KW-0395">Inflammatory response</keyword>
<evidence type="ECO:0000256" key="7">
    <source>
        <dbReference type="ARBA" id="ARBA00022737"/>
    </source>
</evidence>
<dbReference type="GO" id="GO:0005886">
    <property type="term" value="C:plasma membrane"/>
    <property type="evidence" value="ECO:0007669"/>
    <property type="project" value="TreeGrafter"/>
</dbReference>
<evidence type="ECO:0000256" key="3">
    <source>
        <dbReference type="ARBA" id="ARBA00022588"/>
    </source>
</evidence>
<comment type="caution">
    <text evidence="16">The sequence shown here is derived from an EMBL/GenBank/DDBJ whole genome shotgun (WGS) entry which is preliminary data.</text>
</comment>
<dbReference type="SMART" id="SM00255">
    <property type="entry name" value="TIR"/>
    <property type="match status" value="1"/>
</dbReference>
<name>A0AAD5FV17_SILAS</name>
<dbReference type="SMART" id="SM00365">
    <property type="entry name" value="LRR_SD22"/>
    <property type="match status" value="7"/>
</dbReference>
<dbReference type="Gene3D" id="3.40.50.10140">
    <property type="entry name" value="Toll/interleukin-1 receptor homology (TIR) domain"/>
    <property type="match status" value="1"/>
</dbReference>
<dbReference type="Pfam" id="PF00560">
    <property type="entry name" value="LRR_1"/>
    <property type="match status" value="2"/>
</dbReference>
<evidence type="ECO:0000256" key="4">
    <source>
        <dbReference type="ARBA" id="ARBA00022614"/>
    </source>
</evidence>
<evidence type="ECO:0000256" key="10">
    <source>
        <dbReference type="ARBA" id="ARBA00023136"/>
    </source>
</evidence>
<dbReference type="FunFam" id="3.80.10.10:FF:001164">
    <property type="entry name" value="GH01279p"/>
    <property type="match status" value="1"/>
</dbReference>
<evidence type="ECO:0000259" key="15">
    <source>
        <dbReference type="PROSITE" id="PS50104"/>
    </source>
</evidence>
<evidence type="ECO:0000256" key="13">
    <source>
        <dbReference type="ARBA" id="ARBA00023198"/>
    </source>
</evidence>
<keyword evidence="4" id="KW-0433">Leucine-rich repeat</keyword>
<evidence type="ECO:0000256" key="5">
    <source>
        <dbReference type="ARBA" id="ARBA00022692"/>
    </source>
</evidence>
<evidence type="ECO:0000256" key="9">
    <source>
        <dbReference type="ARBA" id="ARBA00022989"/>
    </source>
</evidence>
<keyword evidence="6" id="KW-0732">Signal</keyword>
<feature type="non-terminal residue" evidence="16">
    <location>
        <position position="865"/>
    </location>
</feature>
<dbReference type="Pfam" id="PF13306">
    <property type="entry name" value="LRR_5"/>
    <property type="match status" value="1"/>
</dbReference>
<dbReference type="InterPro" id="IPR003591">
    <property type="entry name" value="Leu-rich_rpt_typical-subtyp"/>
</dbReference>
<dbReference type="InterPro" id="IPR017241">
    <property type="entry name" value="Toll-like_receptor"/>
</dbReference>
<dbReference type="InterPro" id="IPR000483">
    <property type="entry name" value="Cys-rich_flank_reg_C"/>
</dbReference>
<dbReference type="FunFam" id="3.40.50.10140:FF:000001">
    <property type="entry name" value="Toll-like receptor 2"/>
    <property type="match status" value="1"/>
</dbReference>
<dbReference type="SMART" id="SM00369">
    <property type="entry name" value="LRR_TYP"/>
    <property type="match status" value="15"/>
</dbReference>
<reference evidence="16" key="1">
    <citation type="submission" date="2018-07" db="EMBL/GenBank/DDBJ databases">
        <title>Comparative genomics of catfishes provides insights into carnivory and benthic adaptation.</title>
        <authorList>
            <person name="Zhang Y."/>
            <person name="Wang D."/>
            <person name="Peng Z."/>
            <person name="Zheng S."/>
            <person name="Shao F."/>
            <person name="Tao W."/>
        </authorList>
    </citation>
    <scope>NUCLEOTIDE SEQUENCE</scope>
    <source>
        <strain evidence="16">Chongqing</strain>
    </source>
</reference>
<keyword evidence="11 16" id="KW-0675">Receptor</keyword>
<dbReference type="SMART" id="SM00082">
    <property type="entry name" value="LRRCT"/>
    <property type="match status" value="1"/>
</dbReference>